<keyword evidence="1" id="KW-0812">Transmembrane</keyword>
<feature type="transmembrane region" description="Helical" evidence="1">
    <location>
        <begin position="74"/>
        <end position="93"/>
    </location>
</feature>
<evidence type="ECO:0000313" key="3">
    <source>
        <dbReference type="Proteomes" id="UP000320338"/>
    </source>
</evidence>
<keyword evidence="1" id="KW-1133">Transmembrane helix</keyword>
<protein>
    <recommendedName>
        <fullName evidence="4">DUF1772 domain-containing protein</fullName>
    </recommendedName>
</protein>
<feature type="transmembrane region" description="Helical" evidence="1">
    <location>
        <begin position="50"/>
        <end position="68"/>
    </location>
</feature>
<name>A0A4Y3WNT3_9PSEU</name>
<keyword evidence="1" id="KW-0472">Membrane</keyword>
<keyword evidence="3" id="KW-1185">Reference proteome</keyword>
<comment type="caution">
    <text evidence="2">The sequence shown here is derived from an EMBL/GenBank/DDBJ whole genome shotgun (WGS) entry which is preliminary data.</text>
</comment>
<dbReference type="Proteomes" id="UP000320338">
    <property type="component" value="Unassembled WGS sequence"/>
</dbReference>
<dbReference type="AlphaFoldDB" id="A0A4Y3WNT3"/>
<dbReference type="EMBL" id="BJNG01000016">
    <property type="protein sequence ID" value="GEC19901.1"/>
    <property type="molecule type" value="Genomic_DNA"/>
</dbReference>
<sequence>MPWLLVHLVTTAVLTGVGWVVQVVVYPAFALVGPDQWPAYHRAHLRRIGWVVGPPWLLQGVSAGALLLASPTGFAALGVLAAAGAALTVLGAVPAHTALDADRDLRPLLRANLARTLVWTAATVLAAVQLGLP</sequence>
<organism evidence="2 3">
    <name type="scientific">Pseudonocardia hydrocarbonoxydans</name>
    <dbReference type="NCBI Taxonomy" id="76726"/>
    <lineage>
        <taxon>Bacteria</taxon>
        <taxon>Bacillati</taxon>
        <taxon>Actinomycetota</taxon>
        <taxon>Actinomycetes</taxon>
        <taxon>Pseudonocardiales</taxon>
        <taxon>Pseudonocardiaceae</taxon>
        <taxon>Pseudonocardia</taxon>
    </lineage>
</organism>
<evidence type="ECO:0008006" key="4">
    <source>
        <dbReference type="Google" id="ProtNLM"/>
    </source>
</evidence>
<evidence type="ECO:0000256" key="1">
    <source>
        <dbReference type="SAM" id="Phobius"/>
    </source>
</evidence>
<accession>A0A4Y3WNT3</accession>
<proteinExistence type="predicted"/>
<dbReference type="OrthoDB" id="3405989at2"/>
<evidence type="ECO:0000313" key="2">
    <source>
        <dbReference type="EMBL" id="GEC19901.1"/>
    </source>
</evidence>
<dbReference type="RefSeq" id="WP_141278436.1">
    <property type="nucleotide sequence ID" value="NZ_BAAARZ010000004.1"/>
</dbReference>
<feature type="transmembrane region" description="Helical" evidence="1">
    <location>
        <begin position="113"/>
        <end position="132"/>
    </location>
</feature>
<feature type="transmembrane region" description="Helical" evidence="1">
    <location>
        <begin position="6"/>
        <end position="29"/>
    </location>
</feature>
<gene>
    <name evidence="2" type="ORF">PHY01_21840</name>
</gene>
<reference evidence="2 3" key="1">
    <citation type="submission" date="2019-06" db="EMBL/GenBank/DDBJ databases">
        <title>Whole genome shotgun sequence of Pseudonocardia hydrocarbonoxydans NBRC 14498.</title>
        <authorList>
            <person name="Hosoyama A."/>
            <person name="Uohara A."/>
            <person name="Ohji S."/>
            <person name="Ichikawa N."/>
        </authorList>
    </citation>
    <scope>NUCLEOTIDE SEQUENCE [LARGE SCALE GENOMIC DNA]</scope>
    <source>
        <strain evidence="2 3">NBRC 14498</strain>
    </source>
</reference>